<gene>
    <name evidence="2" type="ORF">VNO78_17103</name>
</gene>
<evidence type="ECO:0000313" key="2">
    <source>
        <dbReference type="EMBL" id="KAK7396239.1"/>
    </source>
</evidence>
<dbReference type="AlphaFoldDB" id="A0AAN9XL19"/>
<dbReference type="Proteomes" id="UP001386955">
    <property type="component" value="Unassembled WGS sequence"/>
</dbReference>
<dbReference type="EMBL" id="JAYMYS010000004">
    <property type="protein sequence ID" value="KAK7396239.1"/>
    <property type="molecule type" value="Genomic_DNA"/>
</dbReference>
<feature type="region of interest" description="Disordered" evidence="1">
    <location>
        <begin position="1"/>
        <end position="32"/>
    </location>
</feature>
<organism evidence="2 3">
    <name type="scientific">Psophocarpus tetragonolobus</name>
    <name type="common">Winged bean</name>
    <name type="synonym">Dolichos tetragonolobus</name>
    <dbReference type="NCBI Taxonomy" id="3891"/>
    <lineage>
        <taxon>Eukaryota</taxon>
        <taxon>Viridiplantae</taxon>
        <taxon>Streptophyta</taxon>
        <taxon>Embryophyta</taxon>
        <taxon>Tracheophyta</taxon>
        <taxon>Spermatophyta</taxon>
        <taxon>Magnoliopsida</taxon>
        <taxon>eudicotyledons</taxon>
        <taxon>Gunneridae</taxon>
        <taxon>Pentapetalae</taxon>
        <taxon>rosids</taxon>
        <taxon>fabids</taxon>
        <taxon>Fabales</taxon>
        <taxon>Fabaceae</taxon>
        <taxon>Papilionoideae</taxon>
        <taxon>50 kb inversion clade</taxon>
        <taxon>NPAAA clade</taxon>
        <taxon>indigoferoid/millettioid clade</taxon>
        <taxon>Phaseoleae</taxon>
        <taxon>Psophocarpus</taxon>
    </lineage>
</organism>
<reference evidence="2 3" key="1">
    <citation type="submission" date="2024-01" db="EMBL/GenBank/DDBJ databases">
        <title>The genomes of 5 underutilized Papilionoideae crops provide insights into root nodulation and disease resistanc.</title>
        <authorList>
            <person name="Jiang F."/>
        </authorList>
    </citation>
    <scope>NUCLEOTIDE SEQUENCE [LARGE SCALE GENOMIC DNA]</scope>
    <source>
        <strain evidence="2">DUOXIRENSHENG_FW03</strain>
        <tissue evidence="2">Leaves</tissue>
    </source>
</reference>
<comment type="caution">
    <text evidence="2">The sequence shown here is derived from an EMBL/GenBank/DDBJ whole genome shotgun (WGS) entry which is preliminary data.</text>
</comment>
<keyword evidence="3" id="KW-1185">Reference proteome</keyword>
<protein>
    <submittedName>
        <fullName evidence="2">Uncharacterized protein</fullName>
    </submittedName>
</protein>
<accession>A0AAN9XL19</accession>
<name>A0AAN9XL19_PSOTE</name>
<sequence length="126" mass="14882">MDLKLRPERSSEKRTGDYKQPRKEDELAGKMTRQRETSKLQVKLGLKVTPLQAYTMLKVNKKSDKCNKLCFNYTTEIGCRIDDINTISYFLKESSKKISKICHQIQKLLVDTANWQQRYQIEVLYM</sequence>
<evidence type="ECO:0000313" key="3">
    <source>
        <dbReference type="Proteomes" id="UP001386955"/>
    </source>
</evidence>
<evidence type="ECO:0000256" key="1">
    <source>
        <dbReference type="SAM" id="MobiDB-lite"/>
    </source>
</evidence>
<proteinExistence type="predicted"/>